<evidence type="ECO:0000256" key="4">
    <source>
        <dbReference type="ARBA" id="ARBA00022840"/>
    </source>
</evidence>
<dbReference type="Pfam" id="PF00005">
    <property type="entry name" value="ABC_tran"/>
    <property type="match status" value="1"/>
</dbReference>
<dbReference type="Proteomes" id="UP000655830">
    <property type="component" value="Unassembled WGS sequence"/>
</dbReference>
<dbReference type="GO" id="GO:0005886">
    <property type="term" value="C:plasma membrane"/>
    <property type="evidence" value="ECO:0007669"/>
    <property type="project" value="UniProtKB-SubCell"/>
</dbReference>
<evidence type="ECO:0000313" key="11">
    <source>
        <dbReference type="Proteomes" id="UP000655830"/>
    </source>
</evidence>
<evidence type="ECO:0000256" key="3">
    <source>
        <dbReference type="ARBA" id="ARBA00022741"/>
    </source>
</evidence>
<keyword evidence="4 10" id="KW-0067">ATP-binding</keyword>
<dbReference type="PANTHER" id="PTHR24221">
    <property type="entry name" value="ATP-BINDING CASSETTE SUB-FAMILY B"/>
    <property type="match status" value="1"/>
</dbReference>
<dbReference type="Gene3D" id="1.20.1560.10">
    <property type="entry name" value="ABC transporter type 1, transmembrane domain"/>
    <property type="match status" value="1"/>
</dbReference>
<feature type="transmembrane region" description="Helical" evidence="7">
    <location>
        <begin position="158"/>
        <end position="175"/>
    </location>
</feature>
<dbReference type="PROSITE" id="PS50929">
    <property type="entry name" value="ABC_TM1F"/>
    <property type="match status" value="1"/>
</dbReference>
<accession>A0A926EMF9</accession>
<sequence>MITRIISLMENKKGSFFLAVTCFCMLEVLTSAFLPFCIKGITNGALQLDSQKVTMSVLAYTGVFLTWWIVSPLCQILIDRNRYHTMRKFKCSMSEHLVKLPISYFDNTPTGEIISKVTGDMSCLESMIQDNLQNVIRKLLGGIVGLIIMIIMDYRFALIVLVLGSISIYITKYFTERMEEKSRNLLEQQANTSIDFMEMIKACKSIRLLTCQNQKQKVIADAAEKEKKIRIENGNINAKMNSIILAIDIIVYLILLFVGCLFVYHSWANWGSIVALISMKSNTDMLFSEFPVEYGKYKNSMAGVKRLFALYDLKEEENITREYLTAEEGTRLALKLQDVSFSYDGSVSVLQDFNMKAEKNKLTLIEGESGKGKSTIIKLILGLYKVSDGQILFNQDCSDVAYVPQEAQLYRDTIYENISCGNENATKEEVYLAAKLAGVDEFVKGLEEGYDTLLNDDGDKLSGGQKQRISLARALVKKSDILLLDEVTSALDKDNTDKLLETIEHLKQYCSIIFITHDRSIERISDEVIML</sequence>
<comment type="caution">
    <text evidence="10">The sequence shown here is derived from an EMBL/GenBank/DDBJ whole genome shotgun (WGS) entry which is preliminary data.</text>
</comment>
<feature type="transmembrane region" description="Helical" evidence="7">
    <location>
        <begin position="16"/>
        <end position="38"/>
    </location>
</feature>
<reference evidence="10" key="1">
    <citation type="submission" date="2020-08" db="EMBL/GenBank/DDBJ databases">
        <title>Genome public.</title>
        <authorList>
            <person name="Liu C."/>
            <person name="Sun Q."/>
        </authorList>
    </citation>
    <scope>NUCLEOTIDE SEQUENCE</scope>
    <source>
        <strain evidence="10">NSJ-12</strain>
    </source>
</reference>
<evidence type="ECO:0000256" key="5">
    <source>
        <dbReference type="ARBA" id="ARBA00022989"/>
    </source>
</evidence>
<keyword evidence="5 7" id="KW-1133">Transmembrane helix</keyword>
<feature type="domain" description="ABC transmembrane type-1" evidence="9">
    <location>
        <begin position="18"/>
        <end position="279"/>
    </location>
</feature>
<evidence type="ECO:0000256" key="1">
    <source>
        <dbReference type="ARBA" id="ARBA00004651"/>
    </source>
</evidence>
<dbReference type="InterPro" id="IPR011527">
    <property type="entry name" value="ABC1_TM_dom"/>
</dbReference>
<dbReference type="EMBL" id="JACRSY010000027">
    <property type="protein sequence ID" value="MBC8580743.1"/>
    <property type="molecule type" value="Genomic_DNA"/>
</dbReference>
<dbReference type="GO" id="GO:0016887">
    <property type="term" value="F:ATP hydrolysis activity"/>
    <property type="evidence" value="ECO:0007669"/>
    <property type="project" value="InterPro"/>
</dbReference>
<dbReference type="InterPro" id="IPR027417">
    <property type="entry name" value="P-loop_NTPase"/>
</dbReference>
<dbReference type="PANTHER" id="PTHR24221:SF654">
    <property type="entry name" value="ATP-BINDING CASSETTE SUB-FAMILY B MEMBER 6"/>
    <property type="match status" value="1"/>
</dbReference>
<evidence type="ECO:0000256" key="2">
    <source>
        <dbReference type="ARBA" id="ARBA00022692"/>
    </source>
</evidence>
<dbReference type="RefSeq" id="WP_249333456.1">
    <property type="nucleotide sequence ID" value="NZ_JACRSY010000027.1"/>
</dbReference>
<keyword evidence="11" id="KW-1185">Reference proteome</keyword>
<comment type="subcellular location">
    <subcellularLocation>
        <location evidence="1">Cell membrane</location>
        <topology evidence="1">Multi-pass membrane protein</topology>
    </subcellularLocation>
</comment>
<name>A0A926EMF9_9FIRM</name>
<dbReference type="PROSITE" id="PS50893">
    <property type="entry name" value="ABC_TRANSPORTER_2"/>
    <property type="match status" value="1"/>
</dbReference>
<dbReference type="Gene3D" id="3.40.50.300">
    <property type="entry name" value="P-loop containing nucleotide triphosphate hydrolases"/>
    <property type="match status" value="1"/>
</dbReference>
<dbReference type="SUPFAM" id="SSF90123">
    <property type="entry name" value="ABC transporter transmembrane region"/>
    <property type="match status" value="1"/>
</dbReference>
<gene>
    <name evidence="10" type="ORF">H8718_14575</name>
</gene>
<dbReference type="CDD" id="cd07346">
    <property type="entry name" value="ABC_6TM_exporters"/>
    <property type="match status" value="1"/>
</dbReference>
<evidence type="ECO:0000313" key="10">
    <source>
        <dbReference type="EMBL" id="MBC8580743.1"/>
    </source>
</evidence>
<feature type="transmembrane region" description="Helical" evidence="7">
    <location>
        <begin position="58"/>
        <end position="78"/>
    </location>
</feature>
<dbReference type="AlphaFoldDB" id="A0A926EMF9"/>
<feature type="transmembrane region" description="Helical" evidence="7">
    <location>
        <begin position="243"/>
        <end position="267"/>
    </location>
</feature>
<dbReference type="InterPro" id="IPR003593">
    <property type="entry name" value="AAA+_ATPase"/>
</dbReference>
<dbReference type="GO" id="GO:0005524">
    <property type="term" value="F:ATP binding"/>
    <property type="evidence" value="ECO:0007669"/>
    <property type="project" value="UniProtKB-KW"/>
</dbReference>
<dbReference type="SMART" id="SM00382">
    <property type="entry name" value="AAA"/>
    <property type="match status" value="1"/>
</dbReference>
<organism evidence="10 11">
    <name type="scientific">Zhenhengia yiwuensis</name>
    <dbReference type="NCBI Taxonomy" id="2763666"/>
    <lineage>
        <taxon>Bacteria</taxon>
        <taxon>Bacillati</taxon>
        <taxon>Bacillota</taxon>
        <taxon>Clostridia</taxon>
        <taxon>Lachnospirales</taxon>
        <taxon>Lachnospiraceae</taxon>
        <taxon>Zhenhengia</taxon>
    </lineage>
</organism>
<dbReference type="InterPro" id="IPR039421">
    <property type="entry name" value="Type_1_exporter"/>
</dbReference>
<keyword evidence="3" id="KW-0547">Nucleotide-binding</keyword>
<dbReference type="PROSITE" id="PS00211">
    <property type="entry name" value="ABC_TRANSPORTER_1"/>
    <property type="match status" value="1"/>
</dbReference>
<evidence type="ECO:0000259" key="9">
    <source>
        <dbReference type="PROSITE" id="PS50929"/>
    </source>
</evidence>
<dbReference type="GO" id="GO:0034040">
    <property type="term" value="F:ATPase-coupled lipid transmembrane transporter activity"/>
    <property type="evidence" value="ECO:0007669"/>
    <property type="project" value="TreeGrafter"/>
</dbReference>
<dbReference type="InterPro" id="IPR017871">
    <property type="entry name" value="ABC_transporter-like_CS"/>
</dbReference>
<keyword evidence="6 7" id="KW-0472">Membrane</keyword>
<dbReference type="InterPro" id="IPR003439">
    <property type="entry name" value="ABC_transporter-like_ATP-bd"/>
</dbReference>
<keyword evidence="2 7" id="KW-0812">Transmembrane</keyword>
<evidence type="ECO:0000256" key="6">
    <source>
        <dbReference type="ARBA" id="ARBA00023136"/>
    </source>
</evidence>
<feature type="domain" description="ABC transporter" evidence="8">
    <location>
        <begin position="334"/>
        <end position="531"/>
    </location>
</feature>
<dbReference type="Pfam" id="PF00664">
    <property type="entry name" value="ABC_membrane"/>
    <property type="match status" value="1"/>
</dbReference>
<dbReference type="GO" id="GO:0140359">
    <property type="term" value="F:ABC-type transporter activity"/>
    <property type="evidence" value="ECO:0007669"/>
    <property type="project" value="InterPro"/>
</dbReference>
<feature type="transmembrane region" description="Helical" evidence="7">
    <location>
        <begin position="135"/>
        <end position="152"/>
    </location>
</feature>
<evidence type="ECO:0000256" key="7">
    <source>
        <dbReference type="SAM" id="Phobius"/>
    </source>
</evidence>
<dbReference type="InterPro" id="IPR036640">
    <property type="entry name" value="ABC1_TM_sf"/>
</dbReference>
<protein>
    <submittedName>
        <fullName evidence="10">ABC transporter ATP-binding protein</fullName>
    </submittedName>
</protein>
<proteinExistence type="predicted"/>
<dbReference type="SUPFAM" id="SSF52540">
    <property type="entry name" value="P-loop containing nucleoside triphosphate hydrolases"/>
    <property type="match status" value="1"/>
</dbReference>
<evidence type="ECO:0000259" key="8">
    <source>
        <dbReference type="PROSITE" id="PS50893"/>
    </source>
</evidence>